<dbReference type="AlphaFoldDB" id="A0A7S4IUE6"/>
<dbReference type="PANTHER" id="PTHR31303:SF1">
    <property type="entry name" value="CTP-DEPENDENT DIACYLGLYCEROL KINASE 1"/>
    <property type="match status" value="1"/>
</dbReference>
<proteinExistence type="predicted"/>
<evidence type="ECO:0008006" key="3">
    <source>
        <dbReference type="Google" id="ProtNLM"/>
    </source>
</evidence>
<feature type="transmembrane region" description="Helical" evidence="1">
    <location>
        <begin position="92"/>
        <end position="110"/>
    </location>
</feature>
<dbReference type="GO" id="GO:0004143">
    <property type="term" value="F:ATP-dependent diacylglycerol kinase activity"/>
    <property type="evidence" value="ECO:0007669"/>
    <property type="project" value="InterPro"/>
</dbReference>
<gene>
    <name evidence="2" type="ORF">VSP0166_LOCUS17121</name>
</gene>
<evidence type="ECO:0000256" key="1">
    <source>
        <dbReference type="SAM" id="Phobius"/>
    </source>
</evidence>
<dbReference type="InterPro" id="IPR037997">
    <property type="entry name" value="Dgk1-like"/>
</dbReference>
<keyword evidence="1" id="KW-0472">Membrane</keyword>
<feature type="transmembrane region" description="Helical" evidence="1">
    <location>
        <begin position="185"/>
        <end position="204"/>
    </location>
</feature>
<name>A0A7S4IUE6_9EUKA</name>
<feature type="transmembrane region" description="Helical" evidence="1">
    <location>
        <begin position="116"/>
        <end position="141"/>
    </location>
</feature>
<keyword evidence="1" id="KW-1133">Transmembrane helix</keyword>
<dbReference type="PANTHER" id="PTHR31303">
    <property type="entry name" value="CTP-DEPENDENT DIACYLGLYCEROL KINASE 1"/>
    <property type="match status" value="1"/>
</dbReference>
<reference evidence="2" key="1">
    <citation type="submission" date="2021-01" db="EMBL/GenBank/DDBJ databases">
        <authorList>
            <person name="Corre E."/>
            <person name="Pelletier E."/>
            <person name="Niang G."/>
            <person name="Scheremetjew M."/>
            <person name="Finn R."/>
            <person name="Kale V."/>
            <person name="Holt S."/>
            <person name="Cochrane G."/>
            <person name="Meng A."/>
            <person name="Brown T."/>
            <person name="Cohen L."/>
        </authorList>
    </citation>
    <scope>NUCLEOTIDE SEQUENCE</scope>
    <source>
        <strain evidence="2">DIVA3 518/3/11/1/6</strain>
    </source>
</reference>
<feature type="transmembrane region" description="Helical" evidence="1">
    <location>
        <begin position="153"/>
        <end position="173"/>
    </location>
</feature>
<evidence type="ECO:0000313" key="2">
    <source>
        <dbReference type="EMBL" id="CAE2239858.1"/>
    </source>
</evidence>
<dbReference type="GO" id="GO:0005789">
    <property type="term" value="C:endoplasmic reticulum membrane"/>
    <property type="evidence" value="ECO:0007669"/>
    <property type="project" value="TreeGrafter"/>
</dbReference>
<dbReference type="GO" id="GO:0006654">
    <property type="term" value="P:phosphatidic acid biosynthetic process"/>
    <property type="evidence" value="ECO:0007669"/>
    <property type="project" value="TreeGrafter"/>
</dbReference>
<protein>
    <recommendedName>
        <fullName evidence="3">Dolichol kinase</fullName>
    </recommendedName>
</protein>
<accession>A0A7S4IUE6</accession>
<keyword evidence="1" id="KW-0812">Transmembrane</keyword>
<organism evidence="2">
    <name type="scientific">Vannella robusta</name>
    <dbReference type="NCBI Taxonomy" id="1487602"/>
    <lineage>
        <taxon>Eukaryota</taxon>
        <taxon>Amoebozoa</taxon>
        <taxon>Discosea</taxon>
        <taxon>Flabellinia</taxon>
        <taxon>Vannellidae</taxon>
        <taxon>Vannella</taxon>
    </lineage>
</organism>
<feature type="transmembrane region" description="Helical" evidence="1">
    <location>
        <begin position="21"/>
        <end position="39"/>
    </location>
</feature>
<sequence>MGKNEQRGTPVALTARNQLHLKRKIFHAFNGLLIFTIYQFDCVNWVLGGLMIVPFVLLAWGLEIGRLKSKALNDTIIKYTGQIMRAGEVNKPSGICFFLTGVLIAGILVVPEKNALLMSVLYLGLGDPFASACGILTRPFTPKSLLLSNGKNVIGTLCNIVFCGVLSFVFLTWRFAPFYFTITQFWSLVIGGGIAGGLSELFLFGSFMNTYMNDNLTIPIICTIVLKAISLSTGANLQ</sequence>
<dbReference type="EMBL" id="HBKP01024558">
    <property type="protein sequence ID" value="CAE2239858.1"/>
    <property type="molecule type" value="Transcribed_RNA"/>
</dbReference>
<feature type="transmembrane region" description="Helical" evidence="1">
    <location>
        <begin position="45"/>
        <end position="62"/>
    </location>
</feature>